<dbReference type="Pfam" id="PF05662">
    <property type="entry name" value="YadA_stalk"/>
    <property type="match status" value="1"/>
</dbReference>
<feature type="domain" description="Trimeric autotransporter adhesin YadA-like stalk" evidence="2">
    <location>
        <begin position="2"/>
        <end position="21"/>
    </location>
</feature>
<comment type="caution">
    <text evidence="3">The sequence shown here is derived from an EMBL/GenBank/DDBJ whole genome shotgun (WGS) entry which is preliminary data.</text>
</comment>
<proteinExistence type="predicted"/>
<dbReference type="Gene3D" id="2.150.10.10">
    <property type="entry name" value="Serralysin-like metalloprotease, C-terminal"/>
    <property type="match status" value="1"/>
</dbReference>
<organism evidence="3">
    <name type="scientific">Shigella boydii</name>
    <dbReference type="NCBI Taxonomy" id="621"/>
    <lineage>
        <taxon>Bacteria</taxon>
        <taxon>Pseudomonadati</taxon>
        <taxon>Pseudomonadota</taxon>
        <taxon>Gammaproteobacteria</taxon>
        <taxon>Enterobacterales</taxon>
        <taxon>Enterobacteriaceae</taxon>
        <taxon>Shigella</taxon>
    </lineage>
</organism>
<protein>
    <recommendedName>
        <fullName evidence="2">Trimeric autotransporter adhesin YadA-like stalk domain-containing protein</fullName>
    </recommendedName>
</protein>
<dbReference type="Proteomes" id="UP000868349">
    <property type="component" value="Unassembled WGS sequence"/>
</dbReference>
<name>A0A1S9J6P9_SHIBO</name>
<dbReference type="InterPro" id="IPR011049">
    <property type="entry name" value="Serralysin-like_metalloprot_C"/>
</dbReference>
<dbReference type="EMBL" id="MSJS02000079">
    <property type="protein sequence ID" value="OOO78493.1"/>
    <property type="molecule type" value="Genomic_DNA"/>
</dbReference>
<evidence type="ECO:0000256" key="1">
    <source>
        <dbReference type="SAM" id="MobiDB-lite"/>
    </source>
</evidence>
<evidence type="ECO:0000259" key="2">
    <source>
        <dbReference type="Pfam" id="PF05662"/>
    </source>
</evidence>
<gene>
    <name evidence="3" type="ORF">AJR17_017685</name>
</gene>
<dbReference type="AlphaFoldDB" id="A0A1S9J6P9"/>
<reference evidence="3" key="1">
    <citation type="submission" date="2017-02" db="EMBL/GenBank/DDBJ databases">
        <title>Shigella draft genomes.</title>
        <authorList>
            <person name="Weis A.M."/>
            <person name="Weimer B.C."/>
            <person name="Gilpin B."/>
        </authorList>
    </citation>
    <scope>NUCLEOTIDE SEQUENCE [LARGE SCALE GENOMIC DNA]</scope>
    <source>
        <strain evidence="3">BCW_4868</strain>
    </source>
</reference>
<dbReference type="GO" id="GO:0019867">
    <property type="term" value="C:outer membrane"/>
    <property type="evidence" value="ECO:0007669"/>
    <property type="project" value="InterPro"/>
</dbReference>
<evidence type="ECO:0000313" key="3">
    <source>
        <dbReference type="EMBL" id="OOO78493.1"/>
    </source>
</evidence>
<accession>A0A1S9J6P9</accession>
<feature type="region of interest" description="Disordered" evidence="1">
    <location>
        <begin position="1"/>
        <end position="21"/>
    </location>
</feature>
<sequence length="21" mass="2022">MITNVADGNIGEGSTDAVNGS</sequence>
<dbReference type="InterPro" id="IPR008635">
    <property type="entry name" value="Coiled_stalk_dom"/>
</dbReference>